<comment type="caution">
    <text evidence="1">The sequence shown here is derived from an EMBL/GenBank/DDBJ whole genome shotgun (WGS) entry which is preliminary data.</text>
</comment>
<proteinExistence type="predicted"/>
<evidence type="ECO:0000313" key="1">
    <source>
        <dbReference type="EMBL" id="MCY4726553.1"/>
    </source>
</evidence>
<accession>A0ABT4CC70</accession>
<dbReference type="RefSeq" id="WP_268111454.1">
    <property type="nucleotide sequence ID" value="NZ_JAPPUX010000003.1"/>
</dbReference>
<dbReference type="EMBL" id="JAPPUX010000003">
    <property type="protein sequence ID" value="MCY4726553.1"/>
    <property type="molecule type" value="Genomic_DNA"/>
</dbReference>
<protein>
    <submittedName>
        <fullName evidence="1">Uncharacterized protein</fullName>
    </submittedName>
</protein>
<gene>
    <name evidence="1" type="ORF">NYO98_09720</name>
</gene>
<name>A0ABT4CC70_9ACTN</name>
<sequence length="68" mass="6690">MTPPVFGAVLAGAFAVVVALGAQGLPVALAMVATVLLAAPLTSAYVNALRVLEEVVLFDGAAPSDQPG</sequence>
<evidence type="ECO:0000313" key="2">
    <source>
        <dbReference type="Proteomes" id="UP001074726"/>
    </source>
</evidence>
<keyword evidence="2" id="KW-1185">Reference proteome</keyword>
<reference evidence="1" key="1">
    <citation type="submission" date="2022-08" db="EMBL/GenBank/DDBJ databases">
        <title>Genome sequencing of Nocardioides sp. STR2.</title>
        <authorList>
            <person name="So Y."/>
        </authorList>
    </citation>
    <scope>NUCLEOTIDE SEQUENCE</scope>
    <source>
        <strain evidence="1">STR2</strain>
    </source>
</reference>
<dbReference type="Proteomes" id="UP001074726">
    <property type="component" value="Unassembled WGS sequence"/>
</dbReference>
<organism evidence="1 2">
    <name type="scientific">Nocardioides pini</name>
    <dbReference type="NCBI Taxonomy" id="2975053"/>
    <lineage>
        <taxon>Bacteria</taxon>
        <taxon>Bacillati</taxon>
        <taxon>Actinomycetota</taxon>
        <taxon>Actinomycetes</taxon>
        <taxon>Propionibacteriales</taxon>
        <taxon>Nocardioidaceae</taxon>
        <taxon>Nocardioides</taxon>
    </lineage>
</organism>